<dbReference type="NCBIfam" id="NF037982">
    <property type="entry name" value="Nramp_1"/>
    <property type="match status" value="1"/>
</dbReference>
<name>A0A2M6ZFU0_9BACT</name>
<dbReference type="GO" id="GO:0005886">
    <property type="term" value="C:plasma membrane"/>
    <property type="evidence" value="ECO:0007669"/>
    <property type="project" value="TreeGrafter"/>
</dbReference>
<evidence type="ECO:0000256" key="1">
    <source>
        <dbReference type="ARBA" id="ARBA00004141"/>
    </source>
</evidence>
<evidence type="ECO:0000256" key="4">
    <source>
        <dbReference type="ARBA" id="ARBA00022989"/>
    </source>
</evidence>
<evidence type="ECO:0000256" key="5">
    <source>
        <dbReference type="ARBA" id="ARBA00023136"/>
    </source>
</evidence>
<feature type="transmembrane region" description="Helical" evidence="6">
    <location>
        <begin position="229"/>
        <end position="252"/>
    </location>
</feature>
<feature type="transmembrane region" description="Helical" evidence="6">
    <location>
        <begin position="38"/>
        <end position="60"/>
    </location>
</feature>
<dbReference type="PANTHER" id="PTHR11706">
    <property type="entry name" value="SOLUTE CARRIER PROTEIN FAMILY 11 MEMBER"/>
    <property type="match status" value="1"/>
</dbReference>
<dbReference type="GO" id="GO:0015086">
    <property type="term" value="F:cadmium ion transmembrane transporter activity"/>
    <property type="evidence" value="ECO:0007669"/>
    <property type="project" value="TreeGrafter"/>
</dbReference>
<dbReference type="Pfam" id="PF01566">
    <property type="entry name" value="Nramp"/>
    <property type="match status" value="1"/>
</dbReference>
<proteinExistence type="predicted"/>
<dbReference type="GO" id="GO:0034755">
    <property type="term" value="P:iron ion transmembrane transport"/>
    <property type="evidence" value="ECO:0007669"/>
    <property type="project" value="TreeGrafter"/>
</dbReference>
<feature type="transmembrane region" description="Helical" evidence="6">
    <location>
        <begin position="83"/>
        <end position="102"/>
    </location>
</feature>
<dbReference type="AlphaFoldDB" id="A0A2M6ZFU0"/>
<feature type="transmembrane region" description="Helical" evidence="6">
    <location>
        <begin position="388"/>
        <end position="406"/>
    </location>
</feature>
<keyword evidence="2" id="KW-0813">Transport</keyword>
<protein>
    <submittedName>
        <fullName evidence="7">Mn transporter</fullName>
    </submittedName>
</protein>
<dbReference type="InterPro" id="IPR001046">
    <property type="entry name" value="NRAMP_fam"/>
</dbReference>
<gene>
    <name evidence="7" type="ORF">COS91_05465</name>
</gene>
<keyword evidence="3 6" id="KW-0812">Transmembrane</keyword>
<keyword evidence="4 6" id="KW-1133">Transmembrane helix</keyword>
<sequence length="408" mass="44541">MKKRWWTNLLIFLAVMGPGIITSNVDNDAGGITTYSLAGAHFGYSLIWTLIPITLALIVVQEMCSRMGVVSGKGLADLIRENYGVKITFFIMTALFFVNLGNTISEFAGVAASMEIFGVNKYLSVPLAGMVVWLLVVKGTYKSVEKIFLVACVFYVSYVVSGFLAKPSWTEVAFHTLKPTFPVYSRGYIAMIIGLVGTTIAPWMQFYLQASVVEKGIQLENYKYSKLDVIIGSLIVNVIALFIIVACAATLFKAGIRIETAKDAALALKPLAGRFCSSLFAFGLLNASLFAASILPLSTAYSICEGMGWESGVNKRFNEAPHFYVIYTGTIITGAGIVLFPKFPLISAMYISQVVNGMLLPFVLIFMLSLINKHELMGGYINSKAFNFIAWTTVIVMIALSAGMLFTL</sequence>
<feature type="transmembrane region" description="Helical" evidence="6">
    <location>
        <begin position="324"/>
        <end position="343"/>
    </location>
</feature>
<comment type="caution">
    <text evidence="7">The sequence shown here is derived from an EMBL/GenBank/DDBJ whole genome shotgun (WGS) entry which is preliminary data.</text>
</comment>
<evidence type="ECO:0000313" key="8">
    <source>
        <dbReference type="Proteomes" id="UP000229227"/>
    </source>
</evidence>
<dbReference type="EMBL" id="PEWN01000086">
    <property type="protein sequence ID" value="PIU51250.1"/>
    <property type="molecule type" value="Genomic_DNA"/>
</dbReference>
<dbReference type="GO" id="GO:0005384">
    <property type="term" value="F:manganese ion transmembrane transporter activity"/>
    <property type="evidence" value="ECO:0007669"/>
    <property type="project" value="TreeGrafter"/>
</dbReference>
<dbReference type="PANTHER" id="PTHR11706:SF33">
    <property type="entry name" value="NATURAL RESISTANCE-ASSOCIATED MACROPHAGE PROTEIN 2"/>
    <property type="match status" value="1"/>
</dbReference>
<organism evidence="7 8">
    <name type="scientific">Candidatus Desantisbacteria bacterium CG07_land_8_20_14_0_80_39_15</name>
    <dbReference type="NCBI Taxonomy" id="1974549"/>
    <lineage>
        <taxon>Bacteria</taxon>
        <taxon>Candidatus Desantisiibacteriota</taxon>
    </lineage>
</organism>
<evidence type="ECO:0000256" key="2">
    <source>
        <dbReference type="ARBA" id="ARBA00022448"/>
    </source>
</evidence>
<dbReference type="Proteomes" id="UP000229227">
    <property type="component" value="Unassembled WGS sequence"/>
</dbReference>
<feature type="transmembrane region" description="Helical" evidence="6">
    <location>
        <begin position="279"/>
        <end position="303"/>
    </location>
</feature>
<feature type="transmembrane region" description="Helical" evidence="6">
    <location>
        <begin position="147"/>
        <end position="165"/>
    </location>
</feature>
<evidence type="ECO:0000313" key="7">
    <source>
        <dbReference type="EMBL" id="PIU51250.1"/>
    </source>
</evidence>
<accession>A0A2M6ZFU0</accession>
<feature type="transmembrane region" description="Helical" evidence="6">
    <location>
        <begin position="122"/>
        <end position="140"/>
    </location>
</feature>
<evidence type="ECO:0000256" key="3">
    <source>
        <dbReference type="ARBA" id="ARBA00022692"/>
    </source>
</evidence>
<feature type="transmembrane region" description="Helical" evidence="6">
    <location>
        <begin position="185"/>
        <end position="208"/>
    </location>
</feature>
<feature type="transmembrane region" description="Helical" evidence="6">
    <location>
        <begin position="349"/>
        <end position="368"/>
    </location>
</feature>
<comment type="subcellular location">
    <subcellularLocation>
        <location evidence="1">Membrane</location>
        <topology evidence="1">Multi-pass membrane protein</topology>
    </subcellularLocation>
</comment>
<reference evidence="8" key="1">
    <citation type="submission" date="2017-09" db="EMBL/GenBank/DDBJ databases">
        <title>Depth-based differentiation of microbial function through sediment-hosted aquifers and enrichment of novel symbionts in the deep terrestrial subsurface.</title>
        <authorList>
            <person name="Probst A.J."/>
            <person name="Ladd B."/>
            <person name="Jarett J.K."/>
            <person name="Geller-Mcgrath D.E."/>
            <person name="Sieber C.M.K."/>
            <person name="Emerson J.B."/>
            <person name="Anantharaman K."/>
            <person name="Thomas B.C."/>
            <person name="Malmstrom R."/>
            <person name="Stieglmeier M."/>
            <person name="Klingl A."/>
            <person name="Woyke T."/>
            <person name="Ryan C.M."/>
            <person name="Banfield J.F."/>
        </authorList>
    </citation>
    <scope>NUCLEOTIDE SEQUENCE [LARGE SCALE GENOMIC DNA]</scope>
</reference>
<keyword evidence="5 6" id="KW-0472">Membrane</keyword>
<evidence type="ECO:0000256" key="6">
    <source>
        <dbReference type="SAM" id="Phobius"/>
    </source>
</evidence>